<name>A0A0F7J1U9_PARNA</name>
<dbReference type="GO" id="GO:0005506">
    <property type="term" value="F:iron ion binding"/>
    <property type="evidence" value="ECO:0007669"/>
    <property type="project" value="InterPro"/>
</dbReference>
<dbReference type="Gene3D" id="1.10.630.10">
    <property type="entry name" value="Cytochrome P450"/>
    <property type="match status" value="1"/>
</dbReference>
<dbReference type="GO" id="GO:0004497">
    <property type="term" value="F:monooxygenase activity"/>
    <property type="evidence" value="ECO:0007669"/>
    <property type="project" value="UniProtKB-KW"/>
</dbReference>
<evidence type="ECO:0000256" key="5">
    <source>
        <dbReference type="RuleBase" id="RU000461"/>
    </source>
</evidence>
<keyword evidence="2 5" id="KW-0479">Metal-binding</keyword>
<keyword evidence="5" id="KW-0560">Oxidoreductase</keyword>
<dbReference type="InterPro" id="IPR001128">
    <property type="entry name" value="Cyt_P450"/>
</dbReference>
<dbReference type="InterPro" id="IPR002397">
    <property type="entry name" value="Cyt_P450_B"/>
</dbReference>
<comment type="similarity">
    <text evidence="1 5">Belongs to the cytochrome P450 family.</text>
</comment>
<keyword evidence="3 5" id="KW-0408">Iron</keyword>
<sequence length="432" mass="49162">MPCLCSNLDCPKVSPKNIGTSLISDKTVKFYSNPREFFSKNSIEDGCFVCRLAMRPCLVISSNSLVKELLENRCDEDTYNGLKDFFFGLFGENIMFADPLESSRMRSVLMKMIAPQALSDFPNFLESAVSTWILNDLTTSDPVILYDKFKNFATRFTLKLFLGLDDSQLEEVGVMATKHWHGIISVPMNVKLSFFMSSSYNKALEAKKQLLQMIEARLVSKECPFLTELEEKSESVMSRDLLLNNVLLFTCALIPKALASLLTSFMDSSSLWYDKYVDSTTDDVTIPNDALTNILLEILRLWPPFFGGLRVAQRQLDLGNFHVPEGYGIFYSYHAAHRDPGIFEEPEEFKPERWSGANAEDRDKLFGFGGGPHRCIGEILAMDVMKQVCREVIRNFTWDHLPDPMERNIKCLPVLRPRQLKATILKPHANHV</sequence>
<dbReference type="SUPFAM" id="SSF48264">
    <property type="entry name" value="Cytochrome P450"/>
    <property type="match status" value="1"/>
</dbReference>
<protein>
    <submittedName>
        <fullName evidence="6">Cytochrome P450 3080A1</fullName>
    </submittedName>
</protein>
<evidence type="ECO:0000256" key="3">
    <source>
        <dbReference type="ARBA" id="ARBA00023004"/>
    </source>
</evidence>
<evidence type="ECO:0000313" key="6">
    <source>
        <dbReference type="EMBL" id="AKH03541.1"/>
    </source>
</evidence>
<proteinExistence type="evidence at transcript level"/>
<evidence type="ECO:0000256" key="1">
    <source>
        <dbReference type="ARBA" id="ARBA00010617"/>
    </source>
</evidence>
<dbReference type="EMBL" id="KP899609">
    <property type="protein sequence ID" value="AKH03541.1"/>
    <property type="molecule type" value="mRNA"/>
</dbReference>
<dbReference type="GO" id="GO:0020037">
    <property type="term" value="F:heme binding"/>
    <property type="evidence" value="ECO:0007669"/>
    <property type="project" value="InterPro"/>
</dbReference>
<dbReference type="PROSITE" id="PS00086">
    <property type="entry name" value="CYTOCHROME_P450"/>
    <property type="match status" value="1"/>
</dbReference>
<evidence type="ECO:0000256" key="4">
    <source>
        <dbReference type="ARBA" id="ARBA00023033"/>
    </source>
</evidence>
<dbReference type="InterPro" id="IPR017972">
    <property type="entry name" value="Cyt_P450_CS"/>
</dbReference>
<dbReference type="PRINTS" id="PR00359">
    <property type="entry name" value="BP450"/>
</dbReference>
<dbReference type="GO" id="GO:0016705">
    <property type="term" value="F:oxidoreductase activity, acting on paired donors, with incorporation or reduction of molecular oxygen"/>
    <property type="evidence" value="ECO:0007669"/>
    <property type="project" value="InterPro"/>
</dbReference>
<dbReference type="AlphaFoldDB" id="A0A0F7J1U9"/>
<dbReference type="InterPro" id="IPR036396">
    <property type="entry name" value="Cyt_P450_sf"/>
</dbReference>
<dbReference type="Pfam" id="PF00067">
    <property type="entry name" value="p450"/>
    <property type="match status" value="1"/>
</dbReference>
<keyword evidence="4 5" id="KW-0503">Monooxygenase</keyword>
<gene>
    <name evidence="6" type="primary">CYP3080A1</name>
</gene>
<dbReference type="PANTHER" id="PTHR24286:SF252">
    <property type="entry name" value="CYTOCHROME P450 26B1"/>
    <property type="match status" value="1"/>
</dbReference>
<accession>A0A0F7J1U9</accession>
<organism evidence="6">
    <name type="scientific">Paracyclopina nana</name>
    <name type="common">Marine copepod</name>
    <dbReference type="NCBI Taxonomy" id="565004"/>
    <lineage>
        <taxon>Eukaryota</taxon>
        <taxon>Metazoa</taxon>
        <taxon>Ecdysozoa</taxon>
        <taxon>Arthropoda</taxon>
        <taxon>Crustacea</taxon>
        <taxon>Multicrustacea</taxon>
        <taxon>Hexanauplia</taxon>
        <taxon>Copepoda</taxon>
        <taxon>Cyclopoida</taxon>
        <taxon>Cyclopettidae</taxon>
        <taxon>Paracyclopina</taxon>
    </lineage>
</organism>
<keyword evidence="5" id="KW-0349">Heme</keyword>
<evidence type="ECO:0000256" key="2">
    <source>
        <dbReference type="ARBA" id="ARBA00022723"/>
    </source>
</evidence>
<reference evidence="6" key="1">
    <citation type="journal article" date="2015" name="Environ. Sci. Technol.">
        <title>Identification of the Full 46 Cytochrome P450 (CYP) Complement and Modulation of CYP Expression in Response to Water-Accommodated Fractions of Crude Oil in the Cyclopoid Copepod Paracyclopina nana.</title>
        <authorList>
            <person name="Han J."/>
            <person name="Won E.J."/>
            <person name="Kim H.S."/>
            <person name="Nelson D.R."/>
            <person name="Lee S.J."/>
            <person name="Park H.G."/>
            <person name="Lee J.S."/>
        </authorList>
    </citation>
    <scope>NUCLEOTIDE SEQUENCE</scope>
</reference>
<dbReference type="PANTHER" id="PTHR24286">
    <property type="entry name" value="CYTOCHROME P450 26"/>
    <property type="match status" value="1"/>
</dbReference>
<dbReference type="GO" id="GO:0016125">
    <property type="term" value="P:sterol metabolic process"/>
    <property type="evidence" value="ECO:0007669"/>
    <property type="project" value="TreeGrafter"/>
</dbReference>